<dbReference type="PROSITE" id="PS51898">
    <property type="entry name" value="TYR_RECOMBINASE"/>
    <property type="match status" value="1"/>
</dbReference>
<dbReference type="Pfam" id="PF00589">
    <property type="entry name" value="Phage_integrase"/>
    <property type="match status" value="1"/>
</dbReference>
<dbReference type="Gene3D" id="1.10.150.130">
    <property type="match status" value="1"/>
</dbReference>
<dbReference type="GO" id="GO:0015074">
    <property type="term" value="P:DNA integration"/>
    <property type="evidence" value="ECO:0007669"/>
    <property type="project" value="InterPro"/>
</dbReference>
<reference evidence="5 6" key="1">
    <citation type="submission" date="2017-11" db="EMBL/GenBank/DDBJ databases">
        <title>Taxonomic description and genome sequences of Spirosoma HA7 sp. nov., isolated from pollen microhabitat of Corylus avellana.</title>
        <authorList>
            <person name="Ambika Manirajan B."/>
            <person name="Suarez C."/>
            <person name="Ratering S."/>
            <person name="Geissler-Plaum R."/>
            <person name="Cardinale M."/>
            <person name="Sylvia S."/>
        </authorList>
    </citation>
    <scope>NUCLEOTIDE SEQUENCE [LARGE SCALE GENOMIC DNA]</scope>
    <source>
        <strain evidence="5 6">HA7</strain>
    </source>
</reference>
<gene>
    <name evidence="5" type="ORF">CWM47_24050</name>
</gene>
<dbReference type="Pfam" id="PF13102">
    <property type="entry name" value="Phage_int_SAM_5"/>
    <property type="match status" value="1"/>
</dbReference>
<evidence type="ECO:0000256" key="1">
    <source>
        <dbReference type="ARBA" id="ARBA00008857"/>
    </source>
</evidence>
<feature type="domain" description="Tyr recombinase" evidence="4">
    <location>
        <begin position="234"/>
        <end position="424"/>
    </location>
</feature>
<dbReference type="InterPro" id="IPR011010">
    <property type="entry name" value="DNA_brk_join_enz"/>
</dbReference>
<dbReference type="CDD" id="cd01185">
    <property type="entry name" value="INTN1_C_like"/>
    <property type="match status" value="1"/>
</dbReference>
<dbReference type="RefSeq" id="WP_100990715.1">
    <property type="nucleotide sequence ID" value="NZ_CP025096.1"/>
</dbReference>
<dbReference type="InterPro" id="IPR025269">
    <property type="entry name" value="SAM-like_dom"/>
</dbReference>
<dbReference type="GO" id="GO:0003677">
    <property type="term" value="F:DNA binding"/>
    <property type="evidence" value="ECO:0007669"/>
    <property type="project" value="UniProtKB-KW"/>
</dbReference>
<evidence type="ECO:0000313" key="5">
    <source>
        <dbReference type="EMBL" id="AUD04650.1"/>
    </source>
</evidence>
<proteinExistence type="inferred from homology"/>
<keyword evidence="3" id="KW-0233">DNA recombination</keyword>
<sequence>MATIFLPTDRLPQVKVMLYTSKTLADGSHPLRLRITKDGNRKYVSIGENSPLNWWDVEKELPRRSHPEQKRLLTLIKKWETSYSDAAKQLHEIGHPFTIDMIIDSVTETSKKPRKDRKGIMLLSYLKDIYEQLQVAQRVGNANVYHDTRRVLAKFLHDRDCPLSTVNVSFLNQFETYLRSEKCADTTMSIYFRTLRAAINRSIGEKLLPPDLYPFSRHTSQRDKFSLAKFDLQTRKRAITKAEIHRVKTVDVATPRLLLARDVFMFSYYGGGINYVDIAQLRWGNVQGGRLQYVRQKTGGLFNLNLSAQLNVLLDYYRPLTDNGPDSYVFAILSPEKHQTPLQIANRLHKIKGQINQDLKVIGQLAGIETPLTTYVARHAFATALKQSGVSTAVISEAMGHQTESVTQTYLASFENDQIDEAFNHL</sequence>
<name>A0A2K8Z458_9BACT</name>
<dbReference type="AlphaFoldDB" id="A0A2K8Z458"/>
<dbReference type="OrthoDB" id="1094492at2"/>
<dbReference type="GO" id="GO:0006310">
    <property type="term" value="P:DNA recombination"/>
    <property type="evidence" value="ECO:0007669"/>
    <property type="project" value="UniProtKB-KW"/>
</dbReference>
<dbReference type="KEGG" id="spir:CWM47_24050"/>
<evidence type="ECO:0000313" key="6">
    <source>
        <dbReference type="Proteomes" id="UP000232883"/>
    </source>
</evidence>
<evidence type="ECO:0000256" key="2">
    <source>
        <dbReference type="ARBA" id="ARBA00023125"/>
    </source>
</evidence>
<protein>
    <submittedName>
        <fullName evidence="5">Integrase</fullName>
    </submittedName>
</protein>
<evidence type="ECO:0000259" key="4">
    <source>
        <dbReference type="PROSITE" id="PS51898"/>
    </source>
</evidence>
<dbReference type="Proteomes" id="UP000232883">
    <property type="component" value="Chromosome"/>
</dbReference>
<dbReference type="PANTHER" id="PTHR30349">
    <property type="entry name" value="PHAGE INTEGRASE-RELATED"/>
    <property type="match status" value="1"/>
</dbReference>
<evidence type="ECO:0000256" key="3">
    <source>
        <dbReference type="ARBA" id="ARBA00023172"/>
    </source>
</evidence>
<dbReference type="PANTHER" id="PTHR30349:SF64">
    <property type="entry name" value="PROPHAGE INTEGRASE INTD-RELATED"/>
    <property type="match status" value="1"/>
</dbReference>
<dbReference type="EMBL" id="CP025096">
    <property type="protein sequence ID" value="AUD04650.1"/>
    <property type="molecule type" value="Genomic_DNA"/>
</dbReference>
<dbReference type="InterPro" id="IPR010998">
    <property type="entry name" value="Integrase_recombinase_N"/>
</dbReference>
<comment type="similarity">
    <text evidence="1">Belongs to the 'phage' integrase family.</text>
</comment>
<dbReference type="InterPro" id="IPR013762">
    <property type="entry name" value="Integrase-like_cat_sf"/>
</dbReference>
<keyword evidence="2" id="KW-0238">DNA-binding</keyword>
<dbReference type="SUPFAM" id="SSF56349">
    <property type="entry name" value="DNA breaking-rejoining enzymes"/>
    <property type="match status" value="1"/>
</dbReference>
<dbReference type="Pfam" id="PF17293">
    <property type="entry name" value="Arm-DNA-bind_5"/>
    <property type="match status" value="1"/>
</dbReference>
<dbReference type="InterPro" id="IPR050090">
    <property type="entry name" value="Tyrosine_recombinase_XerCD"/>
</dbReference>
<keyword evidence="6" id="KW-1185">Reference proteome</keyword>
<dbReference type="InterPro" id="IPR035386">
    <property type="entry name" value="Arm-DNA-bind_5"/>
</dbReference>
<dbReference type="InterPro" id="IPR002104">
    <property type="entry name" value="Integrase_catalytic"/>
</dbReference>
<accession>A0A2K8Z458</accession>
<dbReference type="Gene3D" id="1.10.443.10">
    <property type="entry name" value="Intergrase catalytic core"/>
    <property type="match status" value="1"/>
</dbReference>
<organism evidence="5 6">
    <name type="scientific">Spirosoma pollinicola</name>
    <dbReference type="NCBI Taxonomy" id="2057025"/>
    <lineage>
        <taxon>Bacteria</taxon>
        <taxon>Pseudomonadati</taxon>
        <taxon>Bacteroidota</taxon>
        <taxon>Cytophagia</taxon>
        <taxon>Cytophagales</taxon>
        <taxon>Cytophagaceae</taxon>
        <taxon>Spirosoma</taxon>
    </lineage>
</organism>